<evidence type="ECO:0000259" key="1">
    <source>
        <dbReference type="SMART" id="SM01321"/>
    </source>
</evidence>
<dbReference type="Pfam" id="PF01797">
    <property type="entry name" value="Y1_Tnp"/>
    <property type="match status" value="1"/>
</dbReference>
<gene>
    <name evidence="2" type="ORF">GCM10011521_02780</name>
</gene>
<dbReference type="EMBL" id="BMKC01000001">
    <property type="protein sequence ID" value="GGA68072.1"/>
    <property type="molecule type" value="Genomic_DNA"/>
</dbReference>
<evidence type="ECO:0000313" key="2">
    <source>
        <dbReference type="EMBL" id="GGA68072.1"/>
    </source>
</evidence>
<dbReference type="RefSeq" id="WP_188660341.1">
    <property type="nucleotide sequence ID" value="NZ_BMKC01000001.1"/>
</dbReference>
<protein>
    <recommendedName>
        <fullName evidence="1">Transposase IS200-like domain-containing protein</fullName>
    </recommendedName>
</protein>
<dbReference type="SUPFAM" id="SSF143422">
    <property type="entry name" value="Transposase IS200-like"/>
    <property type="match status" value="1"/>
</dbReference>
<dbReference type="NCBIfam" id="NF047646">
    <property type="entry name" value="REP_Tyr_transpos"/>
    <property type="match status" value="1"/>
</dbReference>
<keyword evidence="3" id="KW-1185">Reference proteome</keyword>
<dbReference type="InterPro" id="IPR036515">
    <property type="entry name" value="Transposase_17_sf"/>
</dbReference>
<dbReference type="Gene3D" id="3.30.70.1290">
    <property type="entry name" value="Transposase IS200-like"/>
    <property type="match status" value="1"/>
</dbReference>
<dbReference type="InterPro" id="IPR002686">
    <property type="entry name" value="Transposase_17"/>
</dbReference>
<dbReference type="InterPro" id="IPR052715">
    <property type="entry name" value="RAYT_transposase"/>
</dbReference>
<dbReference type="PANTHER" id="PTHR36966:SF1">
    <property type="entry name" value="REP-ASSOCIATED TYROSINE TRANSPOSASE"/>
    <property type="match status" value="1"/>
</dbReference>
<name>A0ABQ1HC15_9GAMM</name>
<dbReference type="PANTHER" id="PTHR36966">
    <property type="entry name" value="REP-ASSOCIATED TYROSINE TRANSPOSASE"/>
    <property type="match status" value="1"/>
</dbReference>
<accession>A0ABQ1HC15</accession>
<dbReference type="SMART" id="SM01321">
    <property type="entry name" value="Y1_Tnp"/>
    <property type="match status" value="1"/>
</dbReference>
<feature type="domain" description="Transposase IS200-like" evidence="1">
    <location>
        <begin position="25"/>
        <end position="141"/>
    </location>
</feature>
<proteinExistence type="predicted"/>
<reference evidence="3" key="1">
    <citation type="journal article" date="2019" name="Int. J. Syst. Evol. Microbiol.">
        <title>The Global Catalogue of Microorganisms (GCM) 10K type strain sequencing project: providing services to taxonomists for standard genome sequencing and annotation.</title>
        <authorList>
            <consortium name="The Broad Institute Genomics Platform"/>
            <consortium name="The Broad Institute Genome Sequencing Center for Infectious Disease"/>
            <person name="Wu L."/>
            <person name="Ma J."/>
        </authorList>
    </citation>
    <scope>NUCLEOTIDE SEQUENCE [LARGE SCALE GENOMIC DNA]</scope>
    <source>
        <strain evidence="3">CGMCC 1.15905</strain>
    </source>
</reference>
<organism evidence="2 3">
    <name type="scientific">Arenimonas soli</name>
    <dbReference type="NCBI Taxonomy" id="2269504"/>
    <lineage>
        <taxon>Bacteria</taxon>
        <taxon>Pseudomonadati</taxon>
        <taxon>Pseudomonadota</taxon>
        <taxon>Gammaproteobacteria</taxon>
        <taxon>Lysobacterales</taxon>
        <taxon>Lysobacteraceae</taxon>
        <taxon>Arenimonas</taxon>
    </lineage>
</organism>
<dbReference type="Proteomes" id="UP000623419">
    <property type="component" value="Unassembled WGS sequence"/>
</dbReference>
<sequence>MPDSMPVRDPTDAGFRRVRLERRSVPGQTYLLSVATLYRRPVFSDDEAARAVCRVHTAQWPWRDSAVLAWVLMPDQWQGLVTLGERDSLSTLVGRFKALSSRAVDDRYRVNGWLWGRGFTDRVLAPDEPAMDAARHLVGLPLRAGLVRRLGDYAYWNTAWLDHAGP</sequence>
<evidence type="ECO:0000313" key="3">
    <source>
        <dbReference type="Proteomes" id="UP000623419"/>
    </source>
</evidence>
<comment type="caution">
    <text evidence="2">The sequence shown here is derived from an EMBL/GenBank/DDBJ whole genome shotgun (WGS) entry which is preliminary data.</text>
</comment>